<evidence type="ECO:0000256" key="1">
    <source>
        <dbReference type="ARBA" id="ARBA00022801"/>
    </source>
</evidence>
<proteinExistence type="predicted"/>
<dbReference type="InterPro" id="IPR012341">
    <property type="entry name" value="6hp_glycosidase-like_sf"/>
</dbReference>
<dbReference type="InterPro" id="IPR008928">
    <property type="entry name" value="6-hairpin_glycosidase_sf"/>
</dbReference>
<dbReference type="InterPro" id="IPR010905">
    <property type="entry name" value="Glyco_hydro_88"/>
</dbReference>
<organism evidence="2 3">
    <name type="scientific">Alkalitalea saponilacus</name>
    <dbReference type="NCBI Taxonomy" id="889453"/>
    <lineage>
        <taxon>Bacteria</taxon>
        <taxon>Pseudomonadati</taxon>
        <taxon>Bacteroidota</taxon>
        <taxon>Bacteroidia</taxon>
        <taxon>Marinilabiliales</taxon>
        <taxon>Marinilabiliaceae</taxon>
        <taxon>Alkalitalea</taxon>
    </lineage>
</organism>
<dbReference type="AlphaFoldDB" id="A0A1T5HTS9"/>
<accession>A0A1T5HTS9</accession>
<dbReference type="Gene3D" id="1.50.10.10">
    <property type="match status" value="1"/>
</dbReference>
<evidence type="ECO:0000313" key="3">
    <source>
        <dbReference type="Proteomes" id="UP000191055"/>
    </source>
</evidence>
<dbReference type="SUPFAM" id="SSF48208">
    <property type="entry name" value="Six-hairpin glycosidases"/>
    <property type="match status" value="1"/>
</dbReference>
<gene>
    <name evidence="2" type="ORF">SAMN03080601_03366</name>
</gene>
<sequence>MIRRDFISRLGLFGGLVIAPASLLKGCVKSQSDVADFYIPIREKVKMAMLTTQKQNWEHGMATQAFVEAGDEKMMILMAKEAIVRQDSDGRLAVLGVANGITDSATPGEAVLRTSVLLNNPEMKEATDRMLDYFFNGAPKSDEGLIYHSHHGPELWADSMYMAPPFFAYAGYPDEALKQLNGIREKLWDKGKRLYAYRWCDITKQISNPKLWGLANGHAIHGKVKLIEYLPPEYETDRQKLIAAVQEHLEGCLNFMRTDFLFHDSIDDSSTFIETSLSERLAYSIFKGVKQGWLHKDYLETGLKMRDAVWGKVDEFGFVRGIPGPPSYSEPGTSTEGQACFLMMEAAFDDLQNS</sequence>
<dbReference type="EMBL" id="FUYV01000028">
    <property type="protein sequence ID" value="SKC24074.1"/>
    <property type="molecule type" value="Genomic_DNA"/>
</dbReference>
<keyword evidence="1 2" id="KW-0378">Hydrolase</keyword>
<dbReference type="Proteomes" id="UP000191055">
    <property type="component" value="Unassembled WGS sequence"/>
</dbReference>
<dbReference type="GO" id="GO:0005975">
    <property type="term" value="P:carbohydrate metabolic process"/>
    <property type="evidence" value="ECO:0007669"/>
    <property type="project" value="InterPro"/>
</dbReference>
<dbReference type="STRING" id="889453.SAMN03080601_03366"/>
<evidence type="ECO:0000313" key="2">
    <source>
        <dbReference type="EMBL" id="SKC24074.1"/>
    </source>
</evidence>
<protein>
    <submittedName>
        <fullName evidence="2">Rhamnogalacturonyl hydrolase YesR</fullName>
    </submittedName>
</protein>
<dbReference type="GO" id="GO:0016787">
    <property type="term" value="F:hydrolase activity"/>
    <property type="evidence" value="ECO:0007669"/>
    <property type="project" value="UniProtKB-KW"/>
</dbReference>
<keyword evidence="3" id="KW-1185">Reference proteome</keyword>
<reference evidence="2 3" key="1">
    <citation type="submission" date="2017-02" db="EMBL/GenBank/DDBJ databases">
        <authorList>
            <person name="Peterson S.W."/>
        </authorList>
    </citation>
    <scope>NUCLEOTIDE SEQUENCE [LARGE SCALE GENOMIC DNA]</scope>
    <source>
        <strain evidence="2 3">DSM 24412</strain>
    </source>
</reference>
<dbReference type="RefSeq" id="WP_079559023.1">
    <property type="nucleotide sequence ID" value="NZ_CP021904.1"/>
</dbReference>
<dbReference type="PANTHER" id="PTHR41814:SF1">
    <property type="entry name" value="CELLULASE"/>
    <property type="match status" value="1"/>
</dbReference>
<dbReference type="OrthoDB" id="6381507at2"/>
<name>A0A1T5HTS9_9BACT</name>
<dbReference type="Pfam" id="PF07470">
    <property type="entry name" value="Glyco_hydro_88"/>
    <property type="match status" value="1"/>
</dbReference>
<dbReference type="KEGG" id="asx:CDL62_12915"/>
<dbReference type="PANTHER" id="PTHR41814">
    <property type="entry name" value="EXPRESSED PROTEIN"/>
    <property type="match status" value="1"/>
</dbReference>